<name>A0A168QFG7_ABSGL</name>
<evidence type="ECO:0000256" key="2">
    <source>
        <dbReference type="SAM" id="Phobius"/>
    </source>
</evidence>
<proteinExistence type="predicted"/>
<dbReference type="OrthoDB" id="2281723at2759"/>
<evidence type="ECO:0000256" key="1">
    <source>
        <dbReference type="SAM" id="MobiDB-lite"/>
    </source>
</evidence>
<feature type="compositionally biased region" description="Polar residues" evidence="1">
    <location>
        <begin position="389"/>
        <end position="427"/>
    </location>
</feature>
<dbReference type="Proteomes" id="UP000078561">
    <property type="component" value="Unassembled WGS sequence"/>
</dbReference>
<feature type="transmembrane region" description="Helical" evidence="2">
    <location>
        <begin position="289"/>
        <end position="310"/>
    </location>
</feature>
<protein>
    <recommendedName>
        <fullName evidence="5">G-protein coupled receptors family 1 profile domain-containing protein</fullName>
    </recommendedName>
</protein>
<feature type="transmembrane region" description="Helical" evidence="2">
    <location>
        <begin position="316"/>
        <end position="342"/>
    </location>
</feature>
<accession>A0A168QFG7</accession>
<feature type="compositionally biased region" description="Low complexity" evidence="1">
    <location>
        <begin position="373"/>
        <end position="388"/>
    </location>
</feature>
<feature type="transmembrane region" description="Helical" evidence="2">
    <location>
        <begin position="32"/>
        <end position="56"/>
    </location>
</feature>
<organism evidence="3">
    <name type="scientific">Absidia glauca</name>
    <name type="common">Pin mould</name>
    <dbReference type="NCBI Taxonomy" id="4829"/>
    <lineage>
        <taxon>Eukaryota</taxon>
        <taxon>Fungi</taxon>
        <taxon>Fungi incertae sedis</taxon>
        <taxon>Mucoromycota</taxon>
        <taxon>Mucoromycotina</taxon>
        <taxon>Mucoromycetes</taxon>
        <taxon>Mucorales</taxon>
        <taxon>Cunninghamellaceae</taxon>
        <taxon>Absidia</taxon>
    </lineage>
</organism>
<feature type="transmembrane region" description="Helical" evidence="2">
    <location>
        <begin position="197"/>
        <end position="218"/>
    </location>
</feature>
<gene>
    <name evidence="3" type="primary">ABSGL_10433.1 scaffold 12026</name>
</gene>
<feature type="transmembrane region" description="Helical" evidence="2">
    <location>
        <begin position="142"/>
        <end position="161"/>
    </location>
</feature>
<reference evidence="3" key="1">
    <citation type="submission" date="2016-04" db="EMBL/GenBank/DDBJ databases">
        <authorList>
            <person name="Evans L.H."/>
            <person name="Alamgir A."/>
            <person name="Owens N."/>
            <person name="Weber N.D."/>
            <person name="Virtaneva K."/>
            <person name="Barbian K."/>
            <person name="Babar A."/>
            <person name="Rosenke K."/>
        </authorList>
    </citation>
    <scope>NUCLEOTIDE SEQUENCE [LARGE SCALE GENOMIC DNA]</scope>
    <source>
        <strain evidence="3">CBS 101.48</strain>
    </source>
</reference>
<keyword evidence="2" id="KW-1133">Transmembrane helix</keyword>
<keyword evidence="4" id="KW-1185">Reference proteome</keyword>
<dbReference type="AlphaFoldDB" id="A0A168QFG7"/>
<feature type="region of interest" description="Disordered" evidence="1">
    <location>
        <begin position="369"/>
        <end position="427"/>
    </location>
</feature>
<dbReference type="EMBL" id="LT554414">
    <property type="protein sequence ID" value="SAM04567.1"/>
    <property type="molecule type" value="Genomic_DNA"/>
</dbReference>
<dbReference type="InParanoid" id="A0A168QFG7"/>
<evidence type="ECO:0000313" key="3">
    <source>
        <dbReference type="EMBL" id="SAM04567.1"/>
    </source>
</evidence>
<dbReference type="STRING" id="4829.A0A168QFG7"/>
<keyword evidence="2" id="KW-0812">Transmembrane</keyword>
<keyword evidence="2" id="KW-0472">Membrane</keyword>
<sequence length="427" mass="48350">MMAAQTIHSVFEEDPSAPWVQFKFNTEEYQQLKLVCFICGSLSIVAAVGVLTMYLHLLIYHPLDANRVSLHCVIFSIVLSLVDHCLNLAALNYGVRDTLCASFRSADAVIPLISCCLLAMVGVHLLLVFNFHVRHWPCRPEYIYFPISIVYGVIGNIPGFISNEVPPNFRVIYADVPHDCWYYSNFIDRIYNYTAWLYYYSFVFFIIVASLFCSLAAMRRVYRDKFENQSRLMKIAAREKIDTHATIVPDSDLTATTATTTTTNERISNPIQDTVMRTIKENRDSFSTVVIRSLLYPLIYIWGFGLQIYLIDDTHFASFGIAFVNVMMTRLEGVLIAVIFCMDPSVQRAQRKLWSRIWSFISARLSTKPPNATTTSTTLTGRTITRSRPSSSMPYTSTTAATIVSPTSPTLEPNQSWPTNKTGEVSS</sequence>
<evidence type="ECO:0008006" key="5">
    <source>
        <dbReference type="Google" id="ProtNLM"/>
    </source>
</evidence>
<evidence type="ECO:0000313" key="4">
    <source>
        <dbReference type="Proteomes" id="UP000078561"/>
    </source>
</evidence>
<feature type="transmembrane region" description="Helical" evidence="2">
    <location>
        <begin position="109"/>
        <end position="130"/>
    </location>
</feature>